<dbReference type="RefSeq" id="WP_046522234.1">
    <property type="nucleotide sequence ID" value="NZ_LAYY01000002.1"/>
</dbReference>
<evidence type="ECO:0000256" key="6">
    <source>
        <dbReference type="ARBA" id="ARBA00023306"/>
    </source>
</evidence>
<keyword evidence="3 7" id="KW-0812">Transmembrane</keyword>
<keyword evidence="11" id="KW-1185">Reference proteome</keyword>
<evidence type="ECO:0000256" key="5">
    <source>
        <dbReference type="ARBA" id="ARBA00023136"/>
    </source>
</evidence>
<evidence type="ECO:0000256" key="1">
    <source>
        <dbReference type="ARBA" id="ARBA00022475"/>
    </source>
</evidence>
<evidence type="ECO:0000256" key="8">
    <source>
        <dbReference type="NCBIfam" id="TIGR02209"/>
    </source>
</evidence>
<evidence type="ECO:0000256" key="9">
    <source>
        <dbReference type="SAM" id="MobiDB-lite"/>
    </source>
</evidence>
<dbReference type="AlphaFoldDB" id="A0A0M2T318"/>
<evidence type="ECO:0000256" key="3">
    <source>
        <dbReference type="ARBA" id="ARBA00022692"/>
    </source>
</evidence>
<name>A0A0M2T318_9BACI</name>
<keyword evidence="5 7" id="KW-0472">Membrane</keyword>
<comment type="subcellular location">
    <subcellularLocation>
        <location evidence="7">Cell membrane</location>
        <topology evidence="7">Single-pass type II membrane protein</topology>
    </subcellularLocation>
    <text evidence="7">Localizes to the division septum where it forms a ring structure.</text>
</comment>
<dbReference type="InterPro" id="IPR007060">
    <property type="entry name" value="FtsL/DivIC"/>
</dbReference>
<dbReference type="NCBIfam" id="TIGR02209">
    <property type="entry name" value="ftsL_broad"/>
    <property type="match status" value="1"/>
</dbReference>
<dbReference type="HAMAP" id="MF_00910">
    <property type="entry name" value="FtsL"/>
    <property type="match status" value="1"/>
</dbReference>
<proteinExistence type="inferred from homology"/>
<reference evidence="10 11" key="1">
    <citation type="submission" date="2015-04" db="EMBL/GenBank/DDBJ databases">
        <title>Taxonomic description and genome sequence of Bacillus campisalis sp. nov., a novel member of the genus Bacillus isolated from solar saltern.</title>
        <authorList>
            <person name="Mathan Kumar R."/>
            <person name="Kaur G."/>
            <person name="Kumar A."/>
            <person name="Singh N.K."/>
            <person name="Kaur N."/>
            <person name="Kumar N."/>
            <person name="Mayilraj S."/>
        </authorList>
    </citation>
    <scope>NUCLEOTIDE SEQUENCE [LARGE SCALE GENOMIC DNA]</scope>
    <source>
        <strain evidence="10 11">SA2-6</strain>
    </source>
</reference>
<dbReference type="GO" id="GO:0005886">
    <property type="term" value="C:plasma membrane"/>
    <property type="evidence" value="ECO:0007669"/>
    <property type="project" value="UniProtKB-SubCell"/>
</dbReference>
<dbReference type="PATRIC" id="fig|1408103.3.peg.664"/>
<keyword evidence="1 7" id="KW-1003">Cell membrane</keyword>
<protein>
    <recommendedName>
        <fullName evidence="7 8">Cell division protein FtsL</fullName>
    </recommendedName>
</protein>
<accession>A0A0M2T318</accession>
<evidence type="ECO:0000256" key="7">
    <source>
        <dbReference type="HAMAP-Rule" id="MF_00910"/>
    </source>
</evidence>
<dbReference type="OrthoDB" id="14664at2"/>
<evidence type="ECO:0000256" key="4">
    <source>
        <dbReference type="ARBA" id="ARBA00022989"/>
    </source>
</evidence>
<keyword evidence="6 7" id="KW-0131">Cell cycle</keyword>
<dbReference type="EMBL" id="LAYY01000002">
    <property type="protein sequence ID" value="KKK39662.1"/>
    <property type="molecule type" value="Genomic_DNA"/>
</dbReference>
<comment type="similarity">
    <text evidence="7">Belongs to the FtsL family.</text>
</comment>
<dbReference type="GO" id="GO:0043093">
    <property type="term" value="P:FtsZ-dependent cytokinesis"/>
    <property type="evidence" value="ECO:0007669"/>
    <property type="project" value="UniProtKB-UniRule"/>
</dbReference>
<sequence length="121" mass="13783">MSNLAKKIQQEIQQQPISTPKHKPKAPKKYYSLTPGERVLIFAFGVMVCIGGSFMVSKQAAIYDVNKEIQLVENAIQEQQKVNSDLEIQISELSTYERIKQQAEKLGLTFNEDNVKVVREQ</sequence>
<keyword evidence="4 7" id="KW-1133">Transmembrane helix</keyword>
<dbReference type="Proteomes" id="UP000034166">
    <property type="component" value="Unassembled WGS sequence"/>
</dbReference>
<dbReference type="InterPro" id="IPR011922">
    <property type="entry name" value="Cell_div_FtsL"/>
</dbReference>
<evidence type="ECO:0000313" key="10">
    <source>
        <dbReference type="EMBL" id="KKK39662.1"/>
    </source>
</evidence>
<feature type="transmembrane region" description="Helical" evidence="7">
    <location>
        <begin position="39"/>
        <end position="57"/>
    </location>
</feature>
<feature type="region of interest" description="Disordered" evidence="9">
    <location>
        <begin position="1"/>
        <end position="29"/>
    </location>
</feature>
<evidence type="ECO:0000256" key="2">
    <source>
        <dbReference type="ARBA" id="ARBA00022618"/>
    </source>
</evidence>
<organism evidence="10 11">
    <name type="scientific">Mesobacillus campisalis</name>
    <dbReference type="NCBI Taxonomy" id="1408103"/>
    <lineage>
        <taxon>Bacteria</taxon>
        <taxon>Bacillati</taxon>
        <taxon>Bacillota</taxon>
        <taxon>Bacilli</taxon>
        <taxon>Bacillales</taxon>
        <taxon>Bacillaceae</taxon>
        <taxon>Mesobacillus</taxon>
    </lineage>
</organism>
<gene>
    <name evidence="7" type="primary">ftsL</name>
    <name evidence="10" type="ORF">WQ57_02935</name>
</gene>
<comment type="caution">
    <text evidence="10">The sequence shown here is derived from an EMBL/GenBank/DDBJ whole genome shotgun (WGS) entry which is preliminary data.</text>
</comment>
<evidence type="ECO:0000313" key="11">
    <source>
        <dbReference type="Proteomes" id="UP000034166"/>
    </source>
</evidence>
<dbReference type="Pfam" id="PF04977">
    <property type="entry name" value="DivIC"/>
    <property type="match status" value="1"/>
</dbReference>
<comment type="function">
    <text evidence="7">Essential cell division protein.</text>
</comment>
<keyword evidence="2 7" id="KW-0132">Cell division</keyword>
<dbReference type="GO" id="GO:0032153">
    <property type="term" value="C:cell division site"/>
    <property type="evidence" value="ECO:0007669"/>
    <property type="project" value="UniProtKB-UniRule"/>
</dbReference>